<feature type="region of interest" description="Disordered" evidence="1">
    <location>
        <begin position="1"/>
        <end position="30"/>
    </location>
</feature>
<dbReference type="Pfam" id="PF01832">
    <property type="entry name" value="Glucosaminidase"/>
    <property type="match status" value="1"/>
</dbReference>
<organism evidence="3 4">
    <name type="scientific">Veronia pacifica</name>
    <dbReference type="NCBI Taxonomy" id="1080227"/>
    <lineage>
        <taxon>Bacteria</taxon>
        <taxon>Pseudomonadati</taxon>
        <taxon>Pseudomonadota</taxon>
        <taxon>Gammaproteobacteria</taxon>
        <taxon>Vibrionales</taxon>
        <taxon>Vibrionaceae</taxon>
        <taxon>Veronia</taxon>
    </lineage>
</organism>
<dbReference type="Proteomes" id="UP000094936">
    <property type="component" value="Unassembled WGS sequence"/>
</dbReference>
<dbReference type="InterPro" id="IPR053195">
    <property type="entry name" value="Bax-like"/>
</dbReference>
<name>A0A1C3EEU2_9GAMM</name>
<protein>
    <recommendedName>
        <fullName evidence="2">Mannosyl-glycoprotein endo-beta-N-acetylglucosamidase-like domain-containing protein</fullName>
    </recommendedName>
</protein>
<sequence length="248" mass="28050">MSTTITACQPPANKTQVPENEPHSAHYSSAAAKPDFSSITDVNEKKAAFFSYLRPAVEQANRDALNTREHLLSLSKKQTLSTNDVAYLRELAVRYDVDFGHRPPDSTWFAQMLSRVDIIPVSLVLVQAAKESGWGTSRFAVEGNNYFGQWCYQRGCGMVPNQRSSDKTHEVAVFDSVSDSVNAYFININRNDAYAGVREIRRQLREKGDMLDAAMLADGLTRYSERGQIYVDEVKDMLRHNNKFWRQG</sequence>
<dbReference type="EMBL" id="LYBM01000030">
    <property type="protein sequence ID" value="ODA31756.1"/>
    <property type="molecule type" value="Genomic_DNA"/>
</dbReference>
<accession>A0A1C3EEU2</accession>
<feature type="compositionally biased region" description="Polar residues" evidence="1">
    <location>
        <begin position="1"/>
        <end position="18"/>
    </location>
</feature>
<dbReference type="GO" id="GO:0004040">
    <property type="term" value="F:amidase activity"/>
    <property type="evidence" value="ECO:0007669"/>
    <property type="project" value="InterPro"/>
</dbReference>
<dbReference type="AlphaFoldDB" id="A0A1C3EEU2"/>
<dbReference type="Gene3D" id="1.10.530.10">
    <property type="match status" value="1"/>
</dbReference>
<proteinExistence type="predicted"/>
<evidence type="ECO:0000313" key="3">
    <source>
        <dbReference type="EMBL" id="ODA31756.1"/>
    </source>
</evidence>
<evidence type="ECO:0000313" key="4">
    <source>
        <dbReference type="Proteomes" id="UP000094936"/>
    </source>
</evidence>
<dbReference type="OrthoDB" id="9788155at2"/>
<comment type="caution">
    <text evidence="3">The sequence shown here is derived from an EMBL/GenBank/DDBJ whole genome shotgun (WGS) entry which is preliminary data.</text>
</comment>
<feature type="domain" description="Mannosyl-glycoprotein endo-beta-N-acetylglucosamidase-like" evidence="2">
    <location>
        <begin position="109"/>
        <end position="242"/>
    </location>
</feature>
<dbReference type="PANTHER" id="PTHR40572:SF1">
    <property type="entry name" value="PROTEIN BAX"/>
    <property type="match status" value="1"/>
</dbReference>
<keyword evidence="4" id="KW-1185">Reference proteome</keyword>
<dbReference type="RefSeq" id="WP_068903833.1">
    <property type="nucleotide sequence ID" value="NZ_JBHUIF010000004.1"/>
</dbReference>
<dbReference type="PANTHER" id="PTHR40572">
    <property type="entry name" value="PROTEIN BAX"/>
    <property type="match status" value="1"/>
</dbReference>
<evidence type="ECO:0000259" key="2">
    <source>
        <dbReference type="Pfam" id="PF01832"/>
    </source>
</evidence>
<reference evidence="3 4" key="1">
    <citation type="submission" date="2016-05" db="EMBL/GenBank/DDBJ databases">
        <title>Genomic Taxonomy of the Vibrionaceae.</title>
        <authorList>
            <person name="Gomez-Gil B."/>
            <person name="Enciso-Ibarra J."/>
        </authorList>
    </citation>
    <scope>NUCLEOTIDE SEQUENCE [LARGE SCALE GENOMIC DNA]</scope>
    <source>
        <strain evidence="3 4">CAIM 1920</strain>
    </source>
</reference>
<dbReference type="InterPro" id="IPR002901">
    <property type="entry name" value="MGlyc_endo_b_GlcNAc-like_dom"/>
</dbReference>
<gene>
    <name evidence="3" type="ORF">A8L45_15370</name>
</gene>
<evidence type="ECO:0000256" key="1">
    <source>
        <dbReference type="SAM" id="MobiDB-lite"/>
    </source>
</evidence>
<dbReference type="STRING" id="1080227.A8L45_15370"/>